<dbReference type="Proteomes" id="UP000288607">
    <property type="component" value="Unassembled WGS sequence"/>
</dbReference>
<proteinExistence type="predicted"/>
<gene>
    <name evidence="2" type="ORF">D2E23_1148</name>
</gene>
<organism evidence="2 3">
    <name type="scientific">Bifidobacterium callimiconis</name>
    <dbReference type="NCBI Taxonomy" id="2306973"/>
    <lineage>
        <taxon>Bacteria</taxon>
        <taxon>Bacillati</taxon>
        <taxon>Actinomycetota</taxon>
        <taxon>Actinomycetes</taxon>
        <taxon>Bifidobacteriales</taxon>
        <taxon>Bifidobacteriaceae</taxon>
        <taxon>Bifidobacterium</taxon>
    </lineage>
</organism>
<evidence type="ECO:0000256" key="1">
    <source>
        <dbReference type="SAM" id="MobiDB-lite"/>
    </source>
</evidence>
<feature type="region of interest" description="Disordered" evidence="1">
    <location>
        <begin position="246"/>
        <end position="277"/>
    </location>
</feature>
<feature type="compositionally biased region" description="Basic and acidic residues" evidence="1">
    <location>
        <begin position="254"/>
        <end position="269"/>
    </location>
</feature>
<dbReference type="EMBL" id="QXGJ01000005">
    <property type="protein sequence ID" value="RSX50857.1"/>
    <property type="molecule type" value="Genomic_DNA"/>
</dbReference>
<reference evidence="2 3" key="1">
    <citation type="submission" date="2018-09" db="EMBL/GenBank/DDBJ databases">
        <title>Characterization of the phylogenetic diversity of five novel species belonging to the genus Bifidobacterium.</title>
        <authorList>
            <person name="Lugli G.A."/>
            <person name="Duranti S."/>
            <person name="Milani C."/>
        </authorList>
    </citation>
    <scope>NUCLEOTIDE SEQUENCE [LARGE SCALE GENOMIC DNA]</scope>
    <source>
        <strain evidence="2 3">2028B</strain>
    </source>
</reference>
<feature type="region of interest" description="Disordered" evidence="1">
    <location>
        <begin position="290"/>
        <end position="311"/>
    </location>
</feature>
<name>A0A430FDG1_9BIFI</name>
<comment type="caution">
    <text evidence="2">The sequence shown here is derived from an EMBL/GenBank/DDBJ whole genome shotgun (WGS) entry which is preliminary data.</text>
</comment>
<keyword evidence="3" id="KW-1185">Reference proteome</keyword>
<sequence length="351" mass="38341">MGVVLSVSYPLFHIFRRRPNGIARHRLTSGGMNDIAYDTVVRQSRRARREQIIQNDSRLMPDKGPSLIHSADVTGHMALHRLVAMGVLTRLDDTCGYRNDYADTLVGRALIVESMIPYGATAAGKLALWVWVGGRFPTCVDLISTSHYRARVHDRDVHVHNRRMLTNHVVRLAGLRITSPIRTACDLACMAPVERQGCDVNQLLAALMVKYAISPDDCLDMLWCNQRWPRHSLGITTFIALKRRRKSWEDSDGDRDGRGAQIAADRDGVTAEAGAGAGVDGTVSTMVEAAGRSHGPGATKPVPAAHPSRVGPGMAVAQDVRKNVRPRGGRPVARHGFARPIDAFTHCVGSA</sequence>
<evidence type="ECO:0000313" key="2">
    <source>
        <dbReference type="EMBL" id="RSX50857.1"/>
    </source>
</evidence>
<evidence type="ECO:0000313" key="3">
    <source>
        <dbReference type="Proteomes" id="UP000288607"/>
    </source>
</evidence>
<accession>A0A430FDG1</accession>
<protein>
    <submittedName>
        <fullName evidence="2">Uncharacterized protein</fullName>
    </submittedName>
</protein>
<dbReference type="AlphaFoldDB" id="A0A430FDG1"/>